<sequence>TPPGITNTGVELVNVSGTHDIFNSLITIRDILKNERGFADTKVIELMNSAASSLEEISNLLTQSSVTIGLKIGFLDDLKESVRNIKYNNEDEIARLQEADIAQIAIDISRREVLYQMSLVVAGRLMSMSLLDFIK</sequence>
<evidence type="ECO:0008006" key="2">
    <source>
        <dbReference type="Google" id="ProtNLM"/>
    </source>
</evidence>
<name>X1HNK0_9ZZZZ</name>
<evidence type="ECO:0000313" key="1">
    <source>
        <dbReference type="EMBL" id="GAH71037.1"/>
    </source>
</evidence>
<reference evidence="1" key="1">
    <citation type="journal article" date="2014" name="Front. Microbiol.">
        <title>High frequency of phylogenetically diverse reductive dehalogenase-homologous genes in deep subseafloor sedimentary metagenomes.</title>
        <authorList>
            <person name="Kawai M."/>
            <person name="Futagami T."/>
            <person name="Toyoda A."/>
            <person name="Takaki Y."/>
            <person name="Nishi S."/>
            <person name="Hori S."/>
            <person name="Arai W."/>
            <person name="Tsubouchi T."/>
            <person name="Morono Y."/>
            <person name="Uchiyama I."/>
            <person name="Ito T."/>
            <person name="Fujiyama A."/>
            <person name="Inagaki F."/>
            <person name="Takami H."/>
        </authorList>
    </citation>
    <scope>NUCLEOTIDE SEQUENCE</scope>
    <source>
        <strain evidence="1">Expedition CK06-06</strain>
    </source>
</reference>
<dbReference type="AlphaFoldDB" id="X1HNK0"/>
<gene>
    <name evidence="1" type="ORF">S03H2_49263</name>
</gene>
<organism evidence="1">
    <name type="scientific">marine sediment metagenome</name>
    <dbReference type="NCBI Taxonomy" id="412755"/>
    <lineage>
        <taxon>unclassified sequences</taxon>
        <taxon>metagenomes</taxon>
        <taxon>ecological metagenomes</taxon>
    </lineage>
</organism>
<dbReference type="Gene3D" id="1.20.1330.10">
    <property type="entry name" value="f41 fragment of flagellin, N-terminal domain"/>
    <property type="match status" value="1"/>
</dbReference>
<accession>X1HNK0</accession>
<dbReference type="EMBL" id="BARU01031117">
    <property type="protein sequence ID" value="GAH71037.1"/>
    <property type="molecule type" value="Genomic_DNA"/>
</dbReference>
<protein>
    <recommendedName>
        <fullName evidence="2">Flagellin C-terminal domain-containing protein</fullName>
    </recommendedName>
</protein>
<feature type="non-terminal residue" evidence="1">
    <location>
        <position position="1"/>
    </location>
</feature>
<comment type="caution">
    <text evidence="1">The sequence shown here is derived from an EMBL/GenBank/DDBJ whole genome shotgun (WGS) entry which is preliminary data.</text>
</comment>
<proteinExistence type="predicted"/>
<dbReference type="SUPFAM" id="SSF64518">
    <property type="entry name" value="Phase 1 flagellin"/>
    <property type="match status" value="1"/>
</dbReference>